<dbReference type="PIRSF" id="PIRSF000451">
    <property type="entry name" value="PKS_III"/>
    <property type="match status" value="1"/>
</dbReference>
<keyword evidence="7" id="KW-1185">Reference proteome</keyword>
<organism evidence="6 7">
    <name type="scientific">Roridomyces roridus</name>
    <dbReference type="NCBI Taxonomy" id="1738132"/>
    <lineage>
        <taxon>Eukaryota</taxon>
        <taxon>Fungi</taxon>
        <taxon>Dikarya</taxon>
        <taxon>Basidiomycota</taxon>
        <taxon>Agaricomycotina</taxon>
        <taxon>Agaricomycetes</taxon>
        <taxon>Agaricomycetidae</taxon>
        <taxon>Agaricales</taxon>
        <taxon>Marasmiineae</taxon>
        <taxon>Mycenaceae</taxon>
        <taxon>Roridomyces</taxon>
    </lineage>
</organism>
<reference evidence="6" key="1">
    <citation type="submission" date="2023-03" db="EMBL/GenBank/DDBJ databases">
        <title>Massive genome expansion in bonnet fungi (Mycena s.s.) driven by repeated elements and novel gene families across ecological guilds.</title>
        <authorList>
            <consortium name="Lawrence Berkeley National Laboratory"/>
            <person name="Harder C.B."/>
            <person name="Miyauchi S."/>
            <person name="Viragh M."/>
            <person name="Kuo A."/>
            <person name="Thoen E."/>
            <person name="Andreopoulos B."/>
            <person name="Lu D."/>
            <person name="Skrede I."/>
            <person name="Drula E."/>
            <person name="Henrissat B."/>
            <person name="Morin E."/>
            <person name="Kohler A."/>
            <person name="Barry K."/>
            <person name="LaButti K."/>
            <person name="Morin E."/>
            <person name="Salamov A."/>
            <person name="Lipzen A."/>
            <person name="Mereny Z."/>
            <person name="Hegedus B."/>
            <person name="Baldrian P."/>
            <person name="Stursova M."/>
            <person name="Weitz H."/>
            <person name="Taylor A."/>
            <person name="Grigoriev I.V."/>
            <person name="Nagy L.G."/>
            <person name="Martin F."/>
            <person name="Kauserud H."/>
        </authorList>
    </citation>
    <scope>NUCLEOTIDE SEQUENCE</scope>
    <source>
        <strain evidence="6">9284</strain>
    </source>
</reference>
<evidence type="ECO:0000259" key="4">
    <source>
        <dbReference type="Pfam" id="PF00195"/>
    </source>
</evidence>
<comment type="caution">
    <text evidence="6">The sequence shown here is derived from an EMBL/GenBank/DDBJ whole genome shotgun (WGS) entry which is preliminary data.</text>
</comment>
<evidence type="ECO:0000313" key="7">
    <source>
        <dbReference type="Proteomes" id="UP001221142"/>
    </source>
</evidence>
<dbReference type="AlphaFoldDB" id="A0AAD7FUW0"/>
<dbReference type="PANTHER" id="PTHR11877:SF46">
    <property type="entry name" value="TYPE III POLYKETIDE SYNTHASE A"/>
    <property type="match status" value="1"/>
</dbReference>
<dbReference type="Gene3D" id="3.40.47.10">
    <property type="match status" value="2"/>
</dbReference>
<dbReference type="InterPro" id="IPR016039">
    <property type="entry name" value="Thiolase-like"/>
</dbReference>
<dbReference type="GO" id="GO:0016747">
    <property type="term" value="F:acyltransferase activity, transferring groups other than amino-acyl groups"/>
    <property type="evidence" value="ECO:0007669"/>
    <property type="project" value="InterPro"/>
</dbReference>
<evidence type="ECO:0000256" key="3">
    <source>
        <dbReference type="RuleBase" id="RU003633"/>
    </source>
</evidence>
<feature type="non-terminal residue" evidence="6">
    <location>
        <position position="367"/>
    </location>
</feature>
<feature type="domain" description="Chalcone/stilbene synthase N-terminal" evidence="4">
    <location>
        <begin position="27"/>
        <end position="234"/>
    </location>
</feature>
<dbReference type="InterPro" id="IPR011141">
    <property type="entry name" value="Polyketide_synthase_type-III"/>
</dbReference>
<dbReference type="GO" id="GO:0030639">
    <property type="term" value="P:polyketide biosynthetic process"/>
    <property type="evidence" value="ECO:0007669"/>
    <property type="project" value="TreeGrafter"/>
</dbReference>
<accession>A0AAD7FUW0</accession>
<dbReference type="PANTHER" id="PTHR11877">
    <property type="entry name" value="HYDROXYMETHYLGLUTARYL-COA SYNTHASE"/>
    <property type="match status" value="1"/>
</dbReference>
<evidence type="ECO:0000259" key="5">
    <source>
        <dbReference type="Pfam" id="PF02797"/>
    </source>
</evidence>
<dbReference type="SUPFAM" id="SSF53901">
    <property type="entry name" value="Thiolase-like"/>
    <property type="match status" value="2"/>
</dbReference>
<dbReference type="EMBL" id="JARKIF010000003">
    <property type="protein sequence ID" value="KAJ7644460.1"/>
    <property type="molecule type" value="Genomic_DNA"/>
</dbReference>
<evidence type="ECO:0000256" key="2">
    <source>
        <dbReference type="ARBA" id="ARBA00022679"/>
    </source>
</evidence>
<evidence type="ECO:0000313" key="6">
    <source>
        <dbReference type="EMBL" id="KAJ7644460.1"/>
    </source>
</evidence>
<dbReference type="InterPro" id="IPR001099">
    <property type="entry name" value="Chalcone/stilbene_synt_N"/>
</dbReference>
<protein>
    <submittedName>
        <fullName evidence="6">Type Iii polyketide Synthase</fullName>
    </submittedName>
</protein>
<dbReference type="Pfam" id="PF00195">
    <property type="entry name" value="Chal_sti_synt_N"/>
    <property type="match status" value="1"/>
</dbReference>
<keyword evidence="3" id="KW-0012">Acyltransferase</keyword>
<name>A0AAD7FUW0_9AGAR</name>
<feature type="domain" description="Chalcone/stilbene synthase C-terminal" evidence="5">
    <location>
        <begin position="244"/>
        <end position="365"/>
    </location>
</feature>
<keyword evidence="2 3" id="KW-0808">Transferase</keyword>
<dbReference type="InterPro" id="IPR012328">
    <property type="entry name" value="Chalcone/stilbene_synt_C"/>
</dbReference>
<comment type="similarity">
    <text evidence="1 3">Belongs to the thiolase-like superfamily. Chalcone/stilbene synthases family.</text>
</comment>
<gene>
    <name evidence="6" type="ORF">FB45DRAFT_784507</name>
</gene>
<dbReference type="Pfam" id="PF02797">
    <property type="entry name" value="Chal_sti_synt_C"/>
    <property type="match status" value="1"/>
</dbReference>
<evidence type="ECO:0000256" key="1">
    <source>
        <dbReference type="ARBA" id="ARBA00005531"/>
    </source>
</evidence>
<sequence length="367" mass="39478">MGRLDLIKSLEAFLFRRIPSPMPTIKITGLGVAYPPTRVPTEEVNKGAYKFHESSPALDKVLALNRTSGIKTRSMVSFWDSPLLNQPTPPTIDEISKLFHSEGVKLTVSAARAAIAEARVPVDAINYMIASTCTDSSSPGYDLLVARELGLRPDMERVLLHGVGCTGGLAGLRLAASLCHAAACRGGTANILVVACEIMTSGGRNELEIIVRDQQIRAAPIIFGDGASALMVSLDSKPHTGIFEIVHSAHLALPGTGDVLSVNVTPQGFRETMSPELPAVISSNIPVLYENLLSSLPGSVRSILPAHPVNFDWPIHTSSMHFIDSAAKLMGIQRDDHLQATWKVFQHYGNTSSASVFAVLDESRRVQ</sequence>
<dbReference type="Proteomes" id="UP001221142">
    <property type="component" value="Unassembled WGS sequence"/>
</dbReference>
<proteinExistence type="inferred from homology"/>